<keyword evidence="1" id="KW-1133">Transmembrane helix</keyword>
<keyword evidence="1" id="KW-0472">Membrane</keyword>
<feature type="transmembrane region" description="Helical" evidence="1">
    <location>
        <begin position="81"/>
        <end position="99"/>
    </location>
</feature>
<keyword evidence="1" id="KW-0812">Transmembrane</keyword>
<evidence type="ECO:0008006" key="4">
    <source>
        <dbReference type="Google" id="ProtNLM"/>
    </source>
</evidence>
<sequence>MTDSHTTPGQLEPAPPAHGGFRAVLLQWGPSIIFSAVLPVLTYNYLQGHHYGEVSSLVLSGLWPAVETLVVFLVRRHIDEMAMIVLTFLALGLLSSLAFNSPRLVLVKDSALTGLFGLVLFASLLAPRPLCFYFGRRFATDGSPAAVEWWNGLWRFPAFRHNQKVITIVWGSVFLGEAVLRIALTYVLSVSTMVTVNAFLPFVAIFLVITWTIRYGRRAAARGAAARAAAGLTT</sequence>
<feature type="transmembrane region" description="Helical" evidence="1">
    <location>
        <begin position="54"/>
        <end position="74"/>
    </location>
</feature>
<dbReference type="NCBIfam" id="NF041646">
    <property type="entry name" value="VC0807_fam"/>
    <property type="match status" value="1"/>
</dbReference>
<name>A0ABN2Z2H7_9ACTN</name>
<gene>
    <name evidence="2" type="ORF">GCM10009760_14690</name>
</gene>
<organism evidence="2 3">
    <name type="scientific">Kitasatospora kazusensis</name>
    <dbReference type="NCBI Taxonomy" id="407974"/>
    <lineage>
        <taxon>Bacteria</taxon>
        <taxon>Bacillati</taxon>
        <taxon>Actinomycetota</taxon>
        <taxon>Actinomycetes</taxon>
        <taxon>Kitasatosporales</taxon>
        <taxon>Streptomycetaceae</taxon>
        <taxon>Kitasatospora</taxon>
    </lineage>
</organism>
<keyword evidence="3" id="KW-1185">Reference proteome</keyword>
<dbReference type="RefSeq" id="WP_344462004.1">
    <property type="nucleotide sequence ID" value="NZ_BAAANT010000006.1"/>
</dbReference>
<feature type="transmembrane region" description="Helical" evidence="1">
    <location>
        <begin position="111"/>
        <end position="127"/>
    </location>
</feature>
<reference evidence="2 3" key="1">
    <citation type="journal article" date="2019" name="Int. J. Syst. Evol. Microbiol.">
        <title>The Global Catalogue of Microorganisms (GCM) 10K type strain sequencing project: providing services to taxonomists for standard genome sequencing and annotation.</title>
        <authorList>
            <consortium name="The Broad Institute Genomics Platform"/>
            <consortium name="The Broad Institute Genome Sequencing Center for Infectious Disease"/>
            <person name="Wu L."/>
            <person name="Ma J."/>
        </authorList>
    </citation>
    <scope>NUCLEOTIDE SEQUENCE [LARGE SCALE GENOMIC DNA]</scope>
    <source>
        <strain evidence="2 3">JCM 14560</strain>
    </source>
</reference>
<comment type="caution">
    <text evidence="2">The sequence shown here is derived from an EMBL/GenBank/DDBJ whole genome shotgun (WGS) entry which is preliminary data.</text>
</comment>
<feature type="transmembrane region" description="Helical" evidence="1">
    <location>
        <begin position="194"/>
        <end position="213"/>
    </location>
</feature>
<evidence type="ECO:0000313" key="3">
    <source>
        <dbReference type="Proteomes" id="UP001422759"/>
    </source>
</evidence>
<accession>A0ABN2Z2H7</accession>
<evidence type="ECO:0000313" key="2">
    <source>
        <dbReference type="EMBL" id="GAA2135787.1"/>
    </source>
</evidence>
<dbReference type="Proteomes" id="UP001422759">
    <property type="component" value="Unassembled WGS sequence"/>
</dbReference>
<dbReference type="EMBL" id="BAAANT010000006">
    <property type="protein sequence ID" value="GAA2135787.1"/>
    <property type="molecule type" value="Genomic_DNA"/>
</dbReference>
<protein>
    <recommendedName>
        <fullName evidence="4">Intracellular septation protein A</fullName>
    </recommendedName>
</protein>
<feature type="transmembrane region" description="Helical" evidence="1">
    <location>
        <begin position="21"/>
        <end position="42"/>
    </location>
</feature>
<proteinExistence type="predicted"/>
<evidence type="ECO:0000256" key="1">
    <source>
        <dbReference type="SAM" id="Phobius"/>
    </source>
</evidence>
<feature type="transmembrane region" description="Helical" evidence="1">
    <location>
        <begin position="165"/>
        <end position="188"/>
    </location>
</feature>